<dbReference type="Pfam" id="PF04964">
    <property type="entry name" value="Flp_Fap"/>
    <property type="match status" value="1"/>
</dbReference>
<keyword evidence="1" id="KW-0472">Membrane</keyword>
<dbReference type="InterPro" id="IPR007047">
    <property type="entry name" value="Flp_Fap"/>
</dbReference>
<keyword evidence="1" id="KW-1133">Transmembrane helix</keyword>
<keyword evidence="1" id="KW-0812">Transmembrane</keyword>
<evidence type="ECO:0000313" key="2">
    <source>
        <dbReference type="EMBL" id="RJX66343.1"/>
    </source>
</evidence>
<protein>
    <submittedName>
        <fullName evidence="2">Flp family type IVb pilin</fullName>
    </submittedName>
</protein>
<dbReference type="RefSeq" id="WP_120111058.1">
    <property type="nucleotide sequence ID" value="NZ_DATCMS010000001.1"/>
</dbReference>
<keyword evidence="3" id="KW-1185">Reference proteome</keyword>
<organism evidence="2 3">
    <name type="scientific">Tsuneonella suprasediminis</name>
    <dbReference type="NCBI Taxonomy" id="2306996"/>
    <lineage>
        <taxon>Bacteria</taxon>
        <taxon>Pseudomonadati</taxon>
        <taxon>Pseudomonadota</taxon>
        <taxon>Alphaproteobacteria</taxon>
        <taxon>Sphingomonadales</taxon>
        <taxon>Erythrobacteraceae</taxon>
        <taxon>Tsuneonella</taxon>
    </lineage>
</organism>
<comment type="caution">
    <text evidence="2">The sequence shown here is derived from an EMBL/GenBank/DDBJ whole genome shotgun (WGS) entry which is preliminary data.</text>
</comment>
<reference evidence="2 3" key="1">
    <citation type="submission" date="2018-09" db="EMBL/GenBank/DDBJ databases">
        <title>Altererythrobacter sp.Ery1 and Ery12, the genome sequencing of novel strains in genus Alterythrobacter.</title>
        <authorList>
            <person name="Cheng H."/>
            <person name="Wu Y.-H."/>
            <person name="Fang C."/>
            <person name="Xu X.-W."/>
        </authorList>
    </citation>
    <scope>NUCLEOTIDE SEQUENCE [LARGE SCALE GENOMIC DNA]</scope>
    <source>
        <strain evidence="2 3">Ery12</strain>
    </source>
</reference>
<feature type="transmembrane region" description="Helical" evidence="1">
    <location>
        <begin position="20"/>
        <end position="38"/>
    </location>
</feature>
<evidence type="ECO:0000313" key="3">
    <source>
        <dbReference type="Proteomes" id="UP000284322"/>
    </source>
</evidence>
<dbReference type="AlphaFoldDB" id="A0A419QZF9"/>
<dbReference type="EMBL" id="RAHJ01000020">
    <property type="protein sequence ID" value="RJX66343.1"/>
    <property type="molecule type" value="Genomic_DNA"/>
</dbReference>
<evidence type="ECO:0000256" key="1">
    <source>
        <dbReference type="SAM" id="Phobius"/>
    </source>
</evidence>
<sequence length="59" mass="6319">MSTFLRWIAQDEAGATAVEYGLILSLMFLAIVGTLSSTGSNTTSMWNDVGNKMTESNAD</sequence>
<name>A0A419QZF9_9SPHN</name>
<gene>
    <name evidence="2" type="ORF">D6858_12550</name>
</gene>
<dbReference type="OrthoDB" id="5325135at2"/>
<dbReference type="Proteomes" id="UP000284322">
    <property type="component" value="Unassembled WGS sequence"/>
</dbReference>
<accession>A0A419QZF9</accession>
<proteinExistence type="predicted"/>